<dbReference type="PROSITE" id="PS51829">
    <property type="entry name" value="P_HOMO_B"/>
    <property type="match status" value="1"/>
</dbReference>
<proteinExistence type="predicted"/>
<protein>
    <submittedName>
        <fullName evidence="4">Proprotein convertase P-domain-containing protein</fullName>
    </submittedName>
</protein>
<evidence type="ECO:0000256" key="2">
    <source>
        <dbReference type="ARBA" id="ARBA00022801"/>
    </source>
</evidence>
<dbReference type="InterPro" id="IPR008979">
    <property type="entry name" value="Galactose-bd-like_sf"/>
</dbReference>
<dbReference type="InterPro" id="IPR002884">
    <property type="entry name" value="P_dom"/>
</dbReference>
<feature type="non-terminal residue" evidence="4">
    <location>
        <position position="206"/>
    </location>
</feature>
<comment type="caution">
    <text evidence="4">The sequence shown here is derived from an EMBL/GenBank/DDBJ whole genome shotgun (WGS) entry which is preliminary data.</text>
</comment>
<evidence type="ECO:0000313" key="4">
    <source>
        <dbReference type="EMBL" id="MFC1853894.1"/>
    </source>
</evidence>
<keyword evidence="2" id="KW-0378">Hydrolase</keyword>
<dbReference type="EMBL" id="JBHPBY010000637">
    <property type="protein sequence ID" value="MFC1853894.1"/>
    <property type="molecule type" value="Genomic_DNA"/>
</dbReference>
<accession>A0ABV6Z618</accession>
<dbReference type="Gene3D" id="2.60.120.260">
    <property type="entry name" value="Galactose-binding domain-like"/>
    <property type="match status" value="1"/>
</dbReference>
<sequence>MTVNLTHTATGDLSLVLIGPDATQITLSDQYGADGDDYTNTVLDDEADSPISGGSPPFTGSYQPEQALSAFDGSDLTGNWTLQVTDNNDNGESGTIEGWTITLVLNSDTLQPADSNFLWQMPTAAEAVDCDQLFPSAECQLKIEVWDEAGNPAADTSDNNFYIIQPTTTSIKTLILWHSDRLSARQGLKTRATMAEKLQELADHAR</sequence>
<evidence type="ECO:0000259" key="3">
    <source>
        <dbReference type="PROSITE" id="PS51829"/>
    </source>
</evidence>
<dbReference type="Pfam" id="PF01483">
    <property type="entry name" value="P_proprotein"/>
    <property type="match status" value="1"/>
</dbReference>
<reference evidence="4 5" key="1">
    <citation type="submission" date="2024-09" db="EMBL/GenBank/DDBJ databases">
        <title>Laminarin stimulates single cell rates of sulfate reduction while oxygen inhibits transcriptomic activity in coastal marine sediment.</title>
        <authorList>
            <person name="Lindsay M."/>
            <person name="Orcutt B."/>
            <person name="Emerson D."/>
            <person name="Stepanauskas R."/>
            <person name="D'Angelo T."/>
        </authorList>
    </citation>
    <scope>NUCLEOTIDE SEQUENCE [LARGE SCALE GENOMIC DNA]</scope>
    <source>
        <strain evidence="4">SAG AM-311-K15</strain>
    </source>
</reference>
<organism evidence="4 5">
    <name type="scientific">candidate division CSSED10-310 bacterium</name>
    <dbReference type="NCBI Taxonomy" id="2855610"/>
    <lineage>
        <taxon>Bacteria</taxon>
        <taxon>Bacteria division CSSED10-310</taxon>
    </lineage>
</organism>
<name>A0ABV6Z618_UNCC1</name>
<evidence type="ECO:0000256" key="1">
    <source>
        <dbReference type="ARBA" id="ARBA00022670"/>
    </source>
</evidence>
<dbReference type="Proteomes" id="UP001594351">
    <property type="component" value="Unassembled WGS sequence"/>
</dbReference>
<feature type="domain" description="P/Homo B" evidence="3">
    <location>
        <begin position="1"/>
        <end position="109"/>
    </location>
</feature>
<dbReference type="SUPFAM" id="SSF49785">
    <property type="entry name" value="Galactose-binding domain-like"/>
    <property type="match status" value="1"/>
</dbReference>
<keyword evidence="5" id="KW-1185">Reference proteome</keyword>
<gene>
    <name evidence="4" type="ORF">ACFL27_27230</name>
</gene>
<keyword evidence="1" id="KW-0645">Protease</keyword>
<evidence type="ECO:0000313" key="5">
    <source>
        <dbReference type="Proteomes" id="UP001594351"/>
    </source>
</evidence>